<dbReference type="Gramene" id="GBG68733">
    <property type="protein sequence ID" value="GBG68733"/>
    <property type="gene ID" value="CBR_g3275"/>
</dbReference>
<evidence type="ECO:0000256" key="1">
    <source>
        <dbReference type="ARBA" id="ARBA00004141"/>
    </source>
</evidence>
<feature type="region of interest" description="Disordered" evidence="6">
    <location>
        <begin position="354"/>
        <end position="381"/>
    </location>
</feature>
<feature type="transmembrane region" description="Helical" evidence="7">
    <location>
        <begin position="540"/>
        <end position="573"/>
    </location>
</feature>
<dbReference type="GO" id="GO:0031464">
    <property type="term" value="C:Cul4A-RING E3 ubiquitin ligase complex"/>
    <property type="evidence" value="ECO:0007669"/>
    <property type="project" value="TreeGrafter"/>
</dbReference>
<evidence type="ECO:0000256" key="6">
    <source>
        <dbReference type="SAM" id="MobiDB-lite"/>
    </source>
</evidence>
<evidence type="ECO:0000256" key="2">
    <source>
        <dbReference type="ARBA" id="ARBA00009142"/>
    </source>
</evidence>
<feature type="region of interest" description="Disordered" evidence="6">
    <location>
        <begin position="638"/>
        <end position="701"/>
    </location>
</feature>
<feature type="compositionally biased region" description="Pro residues" evidence="6">
    <location>
        <begin position="725"/>
        <end position="737"/>
    </location>
</feature>
<reference evidence="8 9" key="1">
    <citation type="journal article" date="2018" name="Cell">
        <title>The Chara Genome: Secondary Complexity and Implications for Plant Terrestrialization.</title>
        <authorList>
            <person name="Nishiyama T."/>
            <person name="Sakayama H."/>
            <person name="Vries J.D."/>
            <person name="Buschmann H."/>
            <person name="Saint-Marcoux D."/>
            <person name="Ullrich K.K."/>
            <person name="Haas F.B."/>
            <person name="Vanderstraeten L."/>
            <person name="Becker D."/>
            <person name="Lang D."/>
            <person name="Vosolsobe S."/>
            <person name="Rombauts S."/>
            <person name="Wilhelmsson P.K.I."/>
            <person name="Janitza P."/>
            <person name="Kern R."/>
            <person name="Heyl A."/>
            <person name="Rumpler F."/>
            <person name="Villalobos L.I.A.C."/>
            <person name="Clay J.M."/>
            <person name="Skokan R."/>
            <person name="Toyoda A."/>
            <person name="Suzuki Y."/>
            <person name="Kagoshima H."/>
            <person name="Schijlen E."/>
            <person name="Tajeshwar N."/>
            <person name="Catarino B."/>
            <person name="Hetherington A.J."/>
            <person name="Saltykova A."/>
            <person name="Bonnot C."/>
            <person name="Breuninger H."/>
            <person name="Symeonidi A."/>
            <person name="Radhakrishnan G.V."/>
            <person name="Van Nieuwerburgh F."/>
            <person name="Deforce D."/>
            <person name="Chang C."/>
            <person name="Karol K.G."/>
            <person name="Hedrich R."/>
            <person name="Ulvskov P."/>
            <person name="Glockner G."/>
            <person name="Delwiche C.F."/>
            <person name="Petrasek J."/>
            <person name="Van de Peer Y."/>
            <person name="Friml J."/>
            <person name="Beilby M."/>
            <person name="Dolan L."/>
            <person name="Kohara Y."/>
            <person name="Sugano S."/>
            <person name="Fujiyama A."/>
            <person name="Delaux P.-M."/>
            <person name="Quint M."/>
            <person name="TheiBen G."/>
            <person name="Hagemann M."/>
            <person name="Harholt J."/>
            <person name="Dunand C."/>
            <person name="Zachgo S."/>
            <person name="Langdale J."/>
            <person name="Maumus F."/>
            <person name="Straeten D.V.D."/>
            <person name="Gould S.B."/>
            <person name="Rensing S.A."/>
        </authorList>
    </citation>
    <scope>NUCLEOTIDE SEQUENCE [LARGE SCALE GENOMIC DNA]</scope>
    <source>
        <strain evidence="8 9">S276</strain>
    </source>
</reference>
<evidence type="ECO:0008006" key="10">
    <source>
        <dbReference type="Google" id="ProtNLM"/>
    </source>
</evidence>
<evidence type="ECO:0000256" key="5">
    <source>
        <dbReference type="ARBA" id="ARBA00023136"/>
    </source>
</evidence>
<dbReference type="OrthoDB" id="434519at2759"/>
<feature type="region of interest" description="Disordered" evidence="6">
    <location>
        <begin position="1"/>
        <end position="45"/>
    </location>
</feature>
<feature type="region of interest" description="Disordered" evidence="6">
    <location>
        <begin position="882"/>
        <end position="913"/>
    </location>
</feature>
<protein>
    <recommendedName>
        <fullName evidence="10">Sulfite exporter TauE/SafE family protein</fullName>
    </recommendedName>
</protein>
<keyword evidence="9" id="KW-1185">Reference proteome</keyword>
<organism evidence="8 9">
    <name type="scientific">Chara braunii</name>
    <name type="common">Braun's stonewort</name>
    <dbReference type="NCBI Taxonomy" id="69332"/>
    <lineage>
        <taxon>Eukaryota</taxon>
        <taxon>Viridiplantae</taxon>
        <taxon>Streptophyta</taxon>
        <taxon>Charophyceae</taxon>
        <taxon>Charales</taxon>
        <taxon>Characeae</taxon>
        <taxon>Chara</taxon>
    </lineage>
</organism>
<dbReference type="GO" id="GO:0016567">
    <property type="term" value="P:protein ubiquitination"/>
    <property type="evidence" value="ECO:0007669"/>
    <property type="project" value="TreeGrafter"/>
</dbReference>
<feature type="transmembrane region" description="Helical" evidence="7">
    <location>
        <begin position="817"/>
        <end position="840"/>
    </location>
</feature>
<evidence type="ECO:0000256" key="7">
    <source>
        <dbReference type="SAM" id="Phobius"/>
    </source>
</evidence>
<feature type="transmembrane region" description="Helical" evidence="7">
    <location>
        <begin position="500"/>
        <end position="520"/>
    </location>
</feature>
<feature type="compositionally biased region" description="Basic and acidic residues" evidence="6">
    <location>
        <begin position="678"/>
        <end position="700"/>
    </location>
</feature>
<comment type="similarity">
    <text evidence="2">Belongs to the 4-toluene sulfonate uptake permease (TSUP) (TC 2.A.102) family.</text>
</comment>
<gene>
    <name evidence="8" type="ORF">CBR_g3275</name>
</gene>
<proteinExistence type="inferred from homology"/>
<feature type="region of interest" description="Disordered" evidence="6">
    <location>
        <begin position="328"/>
        <end position="347"/>
    </location>
</feature>
<feature type="region of interest" description="Disordered" evidence="6">
    <location>
        <begin position="91"/>
        <end position="132"/>
    </location>
</feature>
<sequence>MSGPRSMRGKMNSKVGRGSVERRQGRGGGKMTARRRLSVASSGGLSRRSPTVIRVLLSLVLLLHLPALLLAMPFSAGDRSSCVSMTRGISSMDKDDYSLSDEDKESRTVSDDLAAAPSSGHSHSSPTSSSHVAVVVSDQQQAAMTWIARKGPRLKRDEGADGSGRRAMVSGAAAQQRPVSEGPDPDDRYASVEELAAAAAAAAAVGGRKTSRNPDHRWTVTQSSGVGRLTPGLEEVVKEEEEEGEVARNGSNPRQRSDDELDKAHVAFGSTLVSLSWKIMTRGGGGGGGELRIRPIRGSRELSGRDHYYGLEPGVCSISLGRASVSGEEASSGYGGYTDDRQYEQPVPSIPDKVHVASSQLSPPSSSSSLSSSSAAAATEAGGIRRRQASLSSSSIAVATPEAAAGGAVGGGGGLIVEEVTTMAGRGMAVEFRREGKSGDKQSEVISLVDDLWPPSARLVIASVLAVLAGALANAGGVGGGGLFVPLFNLLLQFDPKTSVALSKSMILGGAVVSFAYNISHRHPSPSKRDRPLIDYDVTLLLQPMLLLGISVGVLCNVVFPSWLVLLLLVALLSYVSFRSFRSACRMWKKESLAAMAAGEAAERKTNHHQSITISEEGGEEEGVAKCCDYDNRSRNNENNGVNGYYRTREGGEQEEEEKGEEWVHSSRSDVQRACTRSNHDDGGDRDDDSTQTREHEERCPSLFARLRGGAAAMSDSHLTEKLLPSPPPPSPPPPPRRPPCCCRDLCGRSAAVSMNKPSEERRKREGERTEGRLKLPWKKMAMLVVVWLLFFVIQVVKSGKICINGRTFITSCGLGYWLITLSQIPLACIVTGIVIYTFYKENERRLAGQSPAEQGEGEGEGEGEGIPTEVVHRRDGQCGDPLIGTAETKASCTGSRDRQRHREGKKTDKDGDPILGTRELFLFPMMTLTAGVMGGLLGLGGGMVICPLLLELGFEPQVTSATGIFIVLFSSSMSVAEYGLLGRIPVGYAVYFSGICAFASWLGHAAIAKIIKRWGRVSVIIFATSAVILVSVGIMGVFGTLEVLELYKEGANMGFGDVCKSI</sequence>
<feature type="transmembrane region" description="Helical" evidence="7">
    <location>
        <begin position="989"/>
        <end position="1012"/>
    </location>
</feature>
<keyword evidence="5 7" id="KW-0472">Membrane</keyword>
<feature type="compositionally biased region" description="Low complexity" evidence="6">
    <location>
        <begin position="114"/>
        <end position="132"/>
    </location>
</feature>
<dbReference type="PANTHER" id="PTHR14255">
    <property type="entry name" value="CEREBLON"/>
    <property type="match status" value="1"/>
</dbReference>
<dbReference type="Pfam" id="PF01925">
    <property type="entry name" value="TauE"/>
    <property type="match status" value="2"/>
</dbReference>
<dbReference type="InterPro" id="IPR002781">
    <property type="entry name" value="TM_pro_TauE-like"/>
</dbReference>
<feature type="region of interest" description="Disordered" evidence="6">
    <location>
        <begin position="146"/>
        <end position="188"/>
    </location>
</feature>
<dbReference type="AlphaFoldDB" id="A0A388KFK2"/>
<feature type="region of interest" description="Disordered" evidence="6">
    <location>
        <begin position="239"/>
        <end position="259"/>
    </location>
</feature>
<dbReference type="PANTHER" id="PTHR14255:SF3">
    <property type="entry name" value="SULFITE EXPORTER TAUE_SAFE FAMILY PROTEIN 5-RELATED"/>
    <property type="match status" value="1"/>
</dbReference>
<comment type="caution">
    <text evidence="8">The sequence shown here is derived from an EMBL/GenBank/DDBJ whole genome shotgun (WGS) entry which is preliminary data.</text>
</comment>
<feature type="region of interest" description="Disordered" evidence="6">
    <location>
        <begin position="848"/>
        <end position="868"/>
    </location>
</feature>
<evidence type="ECO:0000256" key="3">
    <source>
        <dbReference type="ARBA" id="ARBA00022692"/>
    </source>
</evidence>
<accession>A0A388KFK2</accession>
<feature type="transmembrane region" description="Helical" evidence="7">
    <location>
        <begin position="459"/>
        <end position="488"/>
    </location>
</feature>
<evidence type="ECO:0000313" key="9">
    <source>
        <dbReference type="Proteomes" id="UP000265515"/>
    </source>
</evidence>
<feature type="transmembrane region" description="Helical" evidence="7">
    <location>
        <begin position="1018"/>
        <end position="1039"/>
    </location>
</feature>
<feature type="compositionally biased region" description="Basic and acidic residues" evidence="6">
    <location>
        <begin position="661"/>
        <end position="671"/>
    </location>
</feature>
<feature type="compositionally biased region" description="Low complexity" evidence="6">
    <location>
        <begin position="357"/>
        <end position="378"/>
    </location>
</feature>
<keyword evidence="3 7" id="KW-0812">Transmembrane</keyword>
<name>A0A388KFK2_CHABU</name>
<feature type="transmembrane region" description="Helical" evidence="7">
    <location>
        <begin position="781"/>
        <end position="797"/>
    </location>
</feature>
<dbReference type="Proteomes" id="UP000265515">
    <property type="component" value="Unassembled WGS sequence"/>
</dbReference>
<evidence type="ECO:0000313" key="8">
    <source>
        <dbReference type="EMBL" id="GBG68733.1"/>
    </source>
</evidence>
<evidence type="ECO:0000256" key="4">
    <source>
        <dbReference type="ARBA" id="ARBA00022989"/>
    </source>
</evidence>
<feature type="region of interest" description="Disordered" evidence="6">
    <location>
        <begin position="715"/>
        <end position="737"/>
    </location>
</feature>
<keyword evidence="4 7" id="KW-1133">Transmembrane helix</keyword>
<dbReference type="EMBL" id="BFEA01000104">
    <property type="protein sequence ID" value="GBG68733.1"/>
    <property type="molecule type" value="Genomic_DNA"/>
</dbReference>
<comment type="subcellular location">
    <subcellularLocation>
        <location evidence="1">Membrane</location>
        <topology evidence="1">Multi-pass membrane protein</topology>
    </subcellularLocation>
</comment>
<dbReference type="GO" id="GO:0016020">
    <property type="term" value="C:membrane"/>
    <property type="evidence" value="ECO:0007669"/>
    <property type="project" value="UniProtKB-SubCell"/>
</dbReference>
<feature type="transmembrane region" description="Helical" evidence="7">
    <location>
        <begin position="929"/>
        <end position="951"/>
    </location>
</feature>